<proteinExistence type="predicted"/>
<evidence type="ECO:0000313" key="2">
    <source>
        <dbReference type="Proteomes" id="UP000295765"/>
    </source>
</evidence>
<comment type="caution">
    <text evidence="1">The sequence shown here is derived from an EMBL/GenBank/DDBJ whole genome shotgun (WGS) entry which is preliminary data.</text>
</comment>
<dbReference type="OrthoDB" id="7069080at2"/>
<protein>
    <submittedName>
        <fullName evidence="1">Uncharacterized protein</fullName>
    </submittedName>
</protein>
<gene>
    <name evidence="1" type="ORF">EV699_1171</name>
</gene>
<dbReference type="RefSeq" id="WP_132544301.1">
    <property type="nucleotide sequence ID" value="NZ_SLWY01000017.1"/>
</dbReference>
<dbReference type="AlphaFoldDB" id="A0A4R2L233"/>
<reference evidence="1 2" key="1">
    <citation type="submission" date="2019-03" db="EMBL/GenBank/DDBJ databases">
        <title>Genomic Encyclopedia of Type Strains, Phase IV (KMG-IV): sequencing the most valuable type-strain genomes for metagenomic binning, comparative biology and taxonomic classification.</title>
        <authorList>
            <person name="Goeker M."/>
        </authorList>
    </citation>
    <scope>NUCLEOTIDE SEQUENCE [LARGE SCALE GENOMIC DNA]</scope>
    <source>
        <strain evidence="1 2">DSM 25287</strain>
    </source>
</reference>
<organism evidence="1 2">
    <name type="scientific">Plasticicumulans lactativorans</name>
    <dbReference type="NCBI Taxonomy" id="1133106"/>
    <lineage>
        <taxon>Bacteria</taxon>
        <taxon>Pseudomonadati</taxon>
        <taxon>Pseudomonadota</taxon>
        <taxon>Gammaproteobacteria</taxon>
        <taxon>Candidatus Competibacteraceae</taxon>
        <taxon>Plasticicumulans</taxon>
    </lineage>
</organism>
<keyword evidence="2" id="KW-1185">Reference proteome</keyword>
<dbReference type="Proteomes" id="UP000295765">
    <property type="component" value="Unassembled WGS sequence"/>
</dbReference>
<accession>A0A4R2L233</accession>
<dbReference type="EMBL" id="SLWY01000017">
    <property type="protein sequence ID" value="TCO79692.1"/>
    <property type="molecule type" value="Genomic_DNA"/>
</dbReference>
<evidence type="ECO:0000313" key="1">
    <source>
        <dbReference type="EMBL" id="TCO79692.1"/>
    </source>
</evidence>
<sequence length="731" mass="82634">MNSQLFVFALEHARSSDWEHFEELSSRFLASEFPELRTMANPTGDGGRDSELFSPAGFPSVVAQYSVSKDWGQKIRKTIKRLKEEFPTVQVLVYTTNRKIGASGDKIKSESIKQGLSLDIRDLSWFSERIDLDDNKYSAAKAFSQVVAIPLLDGQKIIEQNRPSLTTIESKAALIYLAMQWEDENTDKGLSKIVYEALVLSALRNTNSDRRMVRRAVHEAITGYLTSSAEDEVSTQVDAALRRLTKKKVRHWQAHDEFCLAHEEIVRLQDRLVLTENQETDFIDEVERLVSIELGSDPNFAAKLRDYRNRVVRVLDSFLLKTGEVFAASVAAGEVAVVDRDLLYNTVYSDLSAHPNGSVNLELFPDVALNVIARLCASKNDNVQSHLRKLSDSYTLFSFLRETPDVQKATKKIFGHGKIWLDTTIVLPLLAESFFAEQGNKRYTSAINNLKGAGVELRVTDGVVQELLSHIRVSQTCSTYSLGEWKGRIPYLYKNYIQMGCSPSGFRSAAEIFRGHERPEDDISDYLFANYGIQVESLAEHARAVDNELRYATERLWRKAHDERRGGNDESVSLGGTIDILIRHDVESYLGIVGLRKSEQSSELGYKHWWLTIDSVAWKIRKSLKEELKDKSVSPLMSLDFLLNSLSFGPARTKLARTHEQLLPILLDLDFSAYLPVELLDLADRIRKENEGAQDYVIKRKVRDACDRMRGKYGQLTKTAADIEQSVAGDA</sequence>
<name>A0A4R2L233_9GAMM</name>